<dbReference type="GO" id="GO:0004519">
    <property type="term" value="F:endonuclease activity"/>
    <property type="evidence" value="ECO:0007669"/>
    <property type="project" value="UniProtKB-KW"/>
</dbReference>
<dbReference type="SUPFAM" id="SSF56219">
    <property type="entry name" value="DNase I-like"/>
    <property type="match status" value="1"/>
</dbReference>
<accession>A0ABR7CIF9</accession>
<dbReference type="PANTHER" id="PTHR41349:SF1">
    <property type="entry name" value="PROTEIN CBG08683"/>
    <property type="match status" value="1"/>
</dbReference>
<reference evidence="3 4" key="1">
    <citation type="submission" date="2020-08" db="EMBL/GenBank/DDBJ databases">
        <title>Genome public.</title>
        <authorList>
            <person name="Liu C."/>
            <person name="Sun Q."/>
        </authorList>
    </citation>
    <scope>NUCLEOTIDE SEQUENCE [LARGE SCALE GENOMIC DNA]</scope>
    <source>
        <strain evidence="3 4">New-7</strain>
    </source>
</reference>
<comment type="caution">
    <text evidence="3">The sequence shown here is derived from an EMBL/GenBank/DDBJ whole genome shotgun (WGS) entry which is preliminary data.</text>
</comment>
<evidence type="ECO:0000313" key="3">
    <source>
        <dbReference type="EMBL" id="MBC5615446.1"/>
    </source>
</evidence>
<evidence type="ECO:0000259" key="1">
    <source>
        <dbReference type="Pfam" id="PF03372"/>
    </source>
</evidence>
<dbReference type="RefSeq" id="WP_055204024.1">
    <property type="nucleotide sequence ID" value="NZ_JACOOK010000001.1"/>
</dbReference>
<evidence type="ECO:0000313" key="4">
    <source>
        <dbReference type="Proteomes" id="UP000636891"/>
    </source>
</evidence>
<keyword evidence="3" id="KW-0255">Endonuclease</keyword>
<dbReference type="PANTHER" id="PTHR41349">
    <property type="match status" value="1"/>
</dbReference>
<protein>
    <submittedName>
        <fullName evidence="3">Endonuclease/exonuclease/phosphatase family protein</fullName>
    </submittedName>
</protein>
<proteinExistence type="predicted"/>
<dbReference type="InterPro" id="IPR005135">
    <property type="entry name" value="Endo/exonuclease/phosphatase"/>
</dbReference>
<feature type="domain" description="BACON" evidence="2">
    <location>
        <begin position="156"/>
        <end position="212"/>
    </location>
</feature>
<keyword evidence="4" id="KW-1185">Reference proteome</keyword>
<dbReference type="EMBL" id="JACOOK010000001">
    <property type="protein sequence ID" value="MBC5615446.1"/>
    <property type="molecule type" value="Genomic_DNA"/>
</dbReference>
<dbReference type="Gene3D" id="3.60.10.10">
    <property type="entry name" value="Endonuclease/exonuclease/phosphatase"/>
    <property type="match status" value="1"/>
</dbReference>
<dbReference type="Proteomes" id="UP000636891">
    <property type="component" value="Unassembled WGS sequence"/>
</dbReference>
<keyword evidence="3" id="KW-0378">Hydrolase</keyword>
<keyword evidence="3" id="KW-0540">Nuclease</keyword>
<evidence type="ECO:0000259" key="2">
    <source>
        <dbReference type="Pfam" id="PF13004"/>
    </source>
</evidence>
<dbReference type="CDD" id="cd14948">
    <property type="entry name" value="BACON"/>
    <property type="match status" value="2"/>
</dbReference>
<feature type="domain" description="Endonuclease/exonuclease/phosphatase" evidence="1">
    <location>
        <begin position="220"/>
        <end position="525"/>
    </location>
</feature>
<dbReference type="Gene3D" id="2.60.40.10">
    <property type="entry name" value="Immunoglobulins"/>
    <property type="match status" value="2"/>
</dbReference>
<dbReference type="InterPro" id="IPR036691">
    <property type="entry name" value="Endo/exonu/phosph_ase_sf"/>
</dbReference>
<dbReference type="Pfam" id="PF13004">
    <property type="entry name" value="BACON"/>
    <property type="match status" value="2"/>
</dbReference>
<gene>
    <name evidence="3" type="ORF">H8S08_00225</name>
</gene>
<sequence>MKKVILYSLLTVLSVMFYECGKSEEAPGETYTFQFSEEDWAVPVAGANKNVPLEAPGEWTAEVVYVSGSGKWLNATPLKGKAGKSQINLSVGKNTSYDEAREATLTVTCGTESKSIKITQDTQEGVVIEQQLFNLKPGDTLIAVKVSANVGYEHTIDKSAEKWILPAEAKSSMKDSTIRFQVLANDTDKERTGTITFSPTKGNDVTVTVKQACEPRLTLLQLNLWMECTKVPNAFNALVDQIVSLQPDFATFCELYKGGDEAIMPLLVDALKQKGLTYYQSRVDGRGLLSKYRITETQKINEWMFKGVCNVDGRRIAVYPSHANYVYYSCYYPRGYNDGGNNGDWSKMATGPNTDVALILERNRLSGRPQSTQQFIDDAKNEIAKGALVFFAGDLNEPSHLDWQADTKDLWDHNGCVVNWQSSMLMYDNGFIDAYRETYPNVVDYPGLTWPADNKDVDVSTLVWAGDADERDRIDFVYYYPRQGLSVEKAQIVGPSGTIVRSQRVENDSKDEFIAPAGGHWPSDHKGLLITFKLDE</sequence>
<dbReference type="Pfam" id="PF03372">
    <property type="entry name" value="Exo_endo_phos"/>
    <property type="match status" value="1"/>
</dbReference>
<feature type="domain" description="BACON" evidence="2">
    <location>
        <begin position="67"/>
        <end position="121"/>
    </location>
</feature>
<name>A0ABR7CIF9_9BACT</name>
<organism evidence="3 4">
    <name type="scientific">Alistipes hominis</name>
    <dbReference type="NCBI Taxonomy" id="2763015"/>
    <lineage>
        <taxon>Bacteria</taxon>
        <taxon>Pseudomonadati</taxon>
        <taxon>Bacteroidota</taxon>
        <taxon>Bacteroidia</taxon>
        <taxon>Bacteroidales</taxon>
        <taxon>Rikenellaceae</taxon>
        <taxon>Alistipes</taxon>
    </lineage>
</organism>
<dbReference type="InterPro" id="IPR013783">
    <property type="entry name" value="Ig-like_fold"/>
</dbReference>
<dbReference type="InterPro" id="IPR024361">
    <property type="entry name" value="BACON"/>
</dbReference>